<dbReference type="EMBL" id="AUXW01000011">
    <property type="protein sequence ID" value="KKE85690.1"/>
    <property type="molecule type" value="Genomic_DNA"/>
</dbReference>
<evidence type="ECO:0000313" key="2">
    <source>
        <dbReference type="Proteomes" id="UP000033434"/>
    </source>
</evidence>
<evidence type="ECO:0000313" key="1">
    <source>
        <dbReference type="EMBL" id="KKE85690.1"/>
    </source>
</evidence>
<accession>A0A0F6AHI4</accession>
<dbReference type="Proteomes" id="UP000033434">
    <property type="component" value="Unassembled WGS sequence"/>
</dbReference>
<comment type="caution">
    <text evidence="1">The sequence shown here is derived from an EMBL/GenBank/DDBJ whole genome shotgun (WGS) entry which is preliminary data.</text>
</comment>
<reference evidence="1 2" key="1">
    <citation type="journal article" date="2015" name="BMC Genomics">
        <title>Genome mining reveals unlocked bioactive potential of marine Gram-negative bacteria.</title>
        <authorList>
            <person name="Machado H."/>
            <person name="Sonnenschein E.C."/>
            <person name="Melchiorsen J."/>
            <person name="Gram L."/>
        </authorList>
    </citation>
    <scope>NUCLEOTIDE SEQUENCE [LARGE SCALE GENOMIC DNA]</scope>
    <source>
        <strain evidence="1 2">S4054</strain>
    </source>
</reference>
<gene>
    <name evidence="1" type="ORF">N479_25135</name>
</gene>
<protein>
    <submittedName>
        <fullName evidence="1">Uncharacterized protein</fullName>
    </submittedName>
</protein>
<name>A0A0F6AHI4_9GAMM</name>
<organism evidence="1 2">
    <name type="scientific">Pseudoalteromonas luteoviolacea S4054</name>
    <dbReference type="NCBI Taxonomy" id="1129367"/>
    <lineage>
        <taxon>Bacteria</taxon>
        <taxon>Pseudomonadati</taxon>
        <taxon>Pseudomonadota</taxon>
        <taxon>Gammaproteobacteria</taxon>
        <taxon>Alteromonadales</taxon>
        <taxon>Pseudoalteromonadaceae</taxon>
        <taxon>Pseudoalteromonas</taxon>
    </lineage>
</organism>
<dbReference type="PATRIC" id="fig|1129367.4.peg.232"/>
<proteinExistence type="predicted"/>
<sequence>MEITLPVPNAIVFLYDSANQDIQIPEYIDNVLVAANEKCVSIGTQLDVDGDVTIKLSNQRDDLDKNSCERVFDGVICTPGKKLAVSTSEDEAILQVDVKGDKAKVSVWVDDSSFPSLVLIEVQ</sequence>
<dbReference type="AlphaFoldDB" id="A0A0F6AHI4"/>
<dbReference type="RefSeq" id="WP_046354153.1">
    <property type="nucleotide sequence ID" value="NZ_AUXW01000011.1"/>
</dbReference>